<evidence type="ECO:0000256" key="1">
    <source>
        <dbReference type="SAM" id="MobiDB-lite"/>
    </source>
</evidence>
<organism evidence="2 3">
    <name type="scientific">Streptomyces kanasensis</name>
    <dbReference type="NCBI Taxonomy" id="936756"/>
    <lineage>
        <taxon>Bacteria</taxon>
        <taxon>Bacillati</taxon>
        <taxon>Actinomycetota</taxon>
        <taxon>Actinomycetes</taxon>
        <taxon>Kitasatosporales</taxon>
        <taxon>Streptomycetaceae</taxon>
        <taxon>Streptomyces</taxon>
    </lineage>
</organism>
<accession>A0A100Y317</accession>
<dbReference type="AlphaFoldDB" id="A0A100Y317"/>
<evidence type="ECO:0000313" key="3">
    <source>
        <dbReference type="Proteomes" id="UP000054011"/>
    </source>
</evidence>
<dbReference type="RefSeq" id="WP_058943968.1">
    <property type="nucleotide sequence ID" value="NZ_JBIVAV010000005.1"/>
</dbReference>
<proteinExistence type="predicted"/>
<dbReference type="Proteomes" id="UP000054011">
    <property type="component" value="Unassembled WGS sequence"/>
</dbReference>
<sequence>MTGRDLKASDHPRKEVRRVLEKWTALGWALRKEGHWGRLYCPCGAGCTTIPVSGSPQNDGTHARRIDRMASRCPLPESAPSRSLTGRPRE</sequence>
<comment type="caution">
    <text evidence="2">The sequence shown here is derived from an EMBL/GenBank/DDBJ whole genome shotgun (WGS) entry which is preliminary data.</text>
</comment>
<reference evidence="2 3" key="1">
    <citation type="submission" date="2015-11" db="EMBL/GenBank/DDBJ databases">
        <title>Genome-wide analysis reveals the secondary metabolome in Streptomyces kanasensis ZX01.</title>
        <authorList>
            <person name="Zhang G."/>
            <person name="Han L."/>
            <person name="Feng J."/>
            <person name="Zhang X."/>
        </authorList>
    </citation>
    <scope>NUCLEOTIDE SEQUENCE [LARGE SCALE GENOMIC DNA]</scope>
    <source>
        <strain evidence="2 3">ZX01</strain>
    </source>
</reference>
<gene>
    <name evidence="2" type="ORF">ATE80_21955</name>
</gene>
<feature type="region of interest" description="Disordered" evidence="1">
    <location>
        <begin position="69"/>
        <end position="90"/>
    </location>
</feature>
<protein>
    <submittedName>
        <fullName evidence="2">Uncharacterized protein</fullName>
    </submittedName>
</protein>
<dbReference type="EMBL" id="LNSV01000065">
    <property type="protein sequence ID" value="KUH36761.1"/>
    <property type="molecule type" value="Genomic_DNA"/>
</dbReference>
<name>A0A100Y317_9ACTN</name>
<keyword evidence="3" id="KW-1185">Reference proteome</keyword>
<evidence type="ECO:0000313" key="2">
    <source>
        <dbReference type="EMBL" id="KUH36761.1"/>
    </source>
</evidence>
<dbReference type="OrthoDB" id="8778495at2"/>
<dbReference type="STRING" id="936756.ATE80_21955"/>